<dbReference type="PANTHER" id="PTHR42718:SF47">
    <property type="entry name" value="METHYL VIOLOGEN RESISTANCE PROTEIN SMVA"/>
    <property type="match status" value="1"/>
</dbReference>
<dbReference type="GO" id="GO:0022857">
    <property type="term" value="F:transmembrane transporter activity"/>
    <property type="evidence" value="ECO:0007669"/>
    <property type="project" value="InterPro"/>
</dbReference>
<feature type="transmembrane region" description="Helical" evidence="7">
    <location>
        <begin position="404"/>
        <end position="424"/>
    </location>
</feature>
<proteinExistence type="predicted"/>
<feature type="transmembrane region" description="Helical" evidence="7">
    <location>
        <begin position="52"/>
        <end position="70"/>
    </location>
</feature>
<dbReference type="PANTHER" id="PTHR42718">
    <property type="entry name" value="MAJOR FACILITATOR SUPERFAMILY MULTIDRUG TRANSPORTER MFSC"/>
    <property type="match status" value="1"/>
</dbReference>
<dbReference type="Gene3D" id="1.20.1250.20">
    <property type="entry name" value="MFS general substrate transporter like domains"/>
    <property type="match status" value="1"/>
</dbReference>
<dbReference type="EMBL" id="BOOW01000010">
    <property type="protein sequence ID" value="GII91569.1"/>
    <property type="molecule type" value="Genomic_DNA"/>
</dbReference>
<dbReference type="CDD" id="cd17321">
    <property type="entry name" value="MFS_MMR_MDR_like"/>
    <property type="match status" value="1"/>
</dbReference>
<keyword evidence="10" id="KW-1185">Reference proteome</keyword>
<feature type="transmembrane region" description="Helical" evidence="7">
    <location>
        <begin position="471"/>
        <end position="491"/>
    </location>
</feature>
<evidence type="ECO:0000256" key="3">
    <source>
        <dbReference type="ARBA" id="ARBA00022475"/>
    </source>
</evidence>
<dbReference type="InterPro" id="IPR020846">
    <property type="entry name" value="MFS_dom"/>
</dbReference>
<evidence type="ECO:0000256" key="4">
    <source>
        <dbReference type="ARBA" id="ARBA00022692"/>
    </source>
</evidence>
<feature type="transmembrane region" description="Helical" evidence="7">
    <location>
        <begin position="202"/>
        <end position="221"/>
    </location>
</feature>
<protein>
    <submittedName>
        <fullName evidence="9">MFS transporter</fullName>
    </submittedName>
</protein>
<comment type="caution">
    <text evidence="9">The sequence shown here is derived from an EMBL/GenBank/DDBJ whole genome shotgun (WGS) entry which is preliminary data.</text>
</comment>
<keyword evidence="4 7" id="KW-0812">Transmembrane</keyword>
<dbReference type="PROSITE" id="PS50850">
    <property type="entry name" value="MFS"/>
    <property type="match status" value="1"/>
</dbReference>
<reference evidence="9" key="1">
    <citation type="submission" date="2021-01" db="EMBL/GenBank/DDBJ databases">
        <title>Whole genome shotgun sequence of Sinosporangium siamense NBRC 109515.</title>
        <authorList>
            <person name="Komaki H."/>
            <person name="Tamura T."/>
        </authorList>
    </citation>
    <scope>NUCLEOTIDE SEQUENCE</scope>
    <source>
        <strain evidence="9">NBRC 109515</strain>
    </source>
</reference>
<evidence type="ECO:0000256" key="1">
    <source>
        <dbReference type="ARBA" id="ARBA00004651"/>
    </source>
</evidence>
<organism evidence="9 10">
    <name type="scientific">Sinosporangium siamense</name>
    <dbReference type="NCBI Taxonomy" id="1367973"/>
    <lineage>
        <taxon>Bacteria</taxon>
        <taxon>Bacillati</taxon>
        <taxon>Actinomycetota</taxon>
        <taxon>Actinomycetes</taxon>
        <taxon>Streptosporangiales</taxon>
        <taxon>Streptosporangiaceae</taxon>
        <taxon>Sinosporangium</taxon>
    </lineage>
</organism>
<accession>A0A919RGT7</accession>
<dbReference type="GO" id="GO:0005886">
    <property type="term" value="C:plasma membrane"/>
    <property type="evidence" value="ECO:0007669"/>
    <property type="project" value="UniProtKB-SubCell"/>
</dbReference>
<comment type="subcellular location">
    <subcellularLocation>
        <location evidence="1">Cell membrane</location>
        <topology evidence="1">Multi-pass membrane protein</topology>
    </subcellularLocation>
</comment>
<dbReference type="RefSeq" id="WP_204023277.1">
    <property type="nucleotide sequence ID" value="NZ_BOOW01000010.1"/>
</dbReference>
<dbReference type="AlphaFoldDB" id="A0A919RGT7"/>
<keyword evidence="6 7" id="KW-0472">Membrane</keyword>
<evidence type="ECO:0000256" key="7">
    <source>
        <dbReference type="SAM" id="Phobius"/>
    </source>
</evidence>
<feature type="transmembrane region" description="Helical" evidence="7">
    <location>
        <begin position="227"/>
        <end position="246"/>
    </location>
</feature>
<feature type="transmembrane region" description="Helical" evidence="7">
    <location>
        <begin position="332"/>
        <end position="352"/>
    </location>
</feature>
<feature type="transmembrane region" description="Helical" evidence="7">
    <location>
        <begin position="166"/>
        <end position="190"/>
    </location>
</feature>
<gene>
    <name evidence="9" type="ORF">Ssi02_18000</name>
</gene>
<feature type="transmembrane region" description="Helical" evidence="7">
    <location>
        <begin position="358"/>
        <end position="383"/>
    </location>
</feature>
<keyword evidence="5 7" id="KW-1133">Transmembrane helix</keyword>
<evidence type="ECO:0000259" key="8">
    <source>
        <dbReference type="PROSITE" id="PS50850"/>
    </source>
</evidence>
<sequence>MAADTTPKAGAKEWLGLAVLALPTLLLALDFTVLHLALPHLVADLRPTGSQQLWIVDIYGFMIAGFLITMGTLGDRIGRRRLLMTGAAAFGAASVLAAFSVNAPMLIAARALLGVAGATLMPSTLSLIGNMFRDPRQRGFAVAVWLSCFSAGGVAGPLVGGAVLEWFRWGAVFLLGVPVMLLLLLAGPRLLPEYRDPGGGRIDLIGVALSLATVLPIVFGLKEIAEGGATPWIAIAAGAVSGVLFVRRQRTIADPLMDVRLFRDRAFSLALGGLLAGVATLGAFVLLFAQYLQLVLALPPFEAGLWMAPYAVANIAGALVAPALAARLSAPVAVSGGLVVAAVGYLLFAQVTVGMGPWLAVAASVLVTFGLSPLMVLSIDLVMASAPPERGGAASSMSETAGELGMAFGVATLGALGAAVYRLAVEVPPGTPSHLAEAARDSVAGAVTAAGELPAALVDAVREAFVTGLGVVGYAGAGVVLALAVLVGVVMRR</sequence>
<feature type="transmembrane region" description="Helical" evidence="7">
    <location>
        <begin position="140"/>
        <end position="160"/>
    </location>
</feature>
<dbReference type="InterPro" id="IPR011701">
    <property type="entry name" value="MFS"/>
</dbReference>
<dbReference type="Proteomes" id="UP000606172">
    <property type="component" value="Unassembled WGS sequence"/>
</dbReference>
<feature type="transmembrane region" description="Helical" evidence="7">
    <location>
        <begin position="107"/>
        <end position="128"/>
    </location>
</feature>
<keyword evidence="2" id="KW-0813">Transport</keyword>
<name>A0A919RGT7_9ACTN</name>
<feature type="domain" description="Major facilitator superfamily (MFS) profile" evidence="8">
    <location>
        <begin position="16"/>
        <end position="493"/>
    </location>
</feature>
<evidence type="ECO:0000313" key="10">
    <source>
        <dbReference type="Proteomes" id="UP000606172"/>
    </source>
</evidence>
<evidence type="ECO:0000256" key="6">
    <source>
        <dbReference type="ARBA" id="ARBA00023136"/>
    </source>
</evidence>
<feature type="transmembrane region" description="Helical" evidence="7">
    <location>
        <begin position="267"/>
        <end position="291"/>
    </location>
</feature>
<dbReference type="Pfam" id="PF07690">
    <property type="entry name" value="MFS_1"/>
    <property type="match status" value="1"/>
</dbReference>
<evidence type="ECO:0000256" key="5">
    <source>
        <dbReference type="ARBA" id="ARBA00022989"/>
    </source>
</evidence>
<dbReference type="SUPFAM" id="SSF103473">
    <property type="entry name" value="MFS general substrate transporter"/>
    <property type="match status" value="1"/>
</dbReference>
<evidence type="ECO:0000256" key="2">
    <source>
        <dbReference type="ARBA" id="ARBA00022448"/>
    </source>
</evidence>
<feature type="transmembrane region" description="Helical" evidence="7">
    <location>
        <begin position="303"/>
        <end position="325"/>
    </location>
</feature>
<dbReference type="InterPro" id="IPR036259">
    <property type="entry name" value="MFS_trans_sf"/>
</dbReference>
<feature type="transmembrane region" description="Helical" evidence="7">
    <location>
        <begin position="82"/>
        <end position="101"/>
    </location>
</feature>
<keyword evidence="3" id="KW-1003">Cell membrane</keyword>
<evidence type="ECO:0000313" key="9">
    <source>
        <dbReference type="EMBL" id="GII91569.1"/>
    </source>
</evidence>